<dbReference type="EMBL" id="JASZZN010000159">
    <property type="protein sequence ID" value="MDM4019568.1"/>
    <property type="molecule type" value="Genomic_DNA"/>
</dbReference>
<organism evidence="2 3">
    <name type="scientific">Roseiconus lacunae</name>
    <dbReference type="NCBI Taxonomy" id="2605694"/>
    <lineage>
        <taxon>Bacteria</taxon>
        <taxon>Pseudomonadati</taxon>
        <taxon>Planctomycetota</taxon>
        <taxon>Planctomycetia</taxon>
        <taxon>Pirellulales</taxon>
        <taxon>Pirellulaceae</taxon>
        <taxon>Roseiconus</taxon>
    </lineage>
</organism>
<evidence type="ECO:0000256" key="1">
    <source>
        <dbReference type="SAM" id="MobiDB-lite"/>
    </source>
</evidence>
<evidence type="ECO:0000313" key="3">
    <source>
        <dbReference type="Proteomes" id="UP001239462"/>
    </source>
</evidence>
<comment type="caution">
    <text evidence="2">The sequence shown here is derived from an EMBL/GenBank/DDBJ whole genome shotgun (WGS) entry which is preliminary data.</text>
</comment>
<evidence type="ECO:0000313" key="2">
    <source>
        <dbReference type="EMBL" id="MDM4019568.1"/>
    </source>
</evidence>
<dbReference type="RefSeq" id="WP_289167690.1">
    <property type="nucleotide sequence ID" value="NZ_JASZZN010000159.1"/>
</dbReference>
<evidence type="ECO:0008006" key="4">
    <source>
        <dbReference type="Google" id="ProtNLM"/>
    </source>
</evidence>
<dbReference type="Proteomes" id="UP001239462">
    <property type="component" value="Unassembled WGS sequence"/>
</dbReference>
<feature type="region of interest" description="Disordered" evidence="1">
    <location>
        <begin position="1"/>
        <end position="33"/>
    </location>
</feature>
<proteinExistence type="predicted"/>
<accession>A0ABT7PT74</accession>
<protein>
    <recommendedName>
        <fullName evidence="4">Nuclear transport factor 2 family protein</fullName>
    </recommendedName>
</protein>
<name>A0ABT7PT74_9BACT</name>
<keyword evidence="3" id="KW-1185">Reference proteome</keyword>
<gene>
    <name evidence="2" type="ORF">QTN89_29210</name>
</gene>
<reference evidence="2 3" key="1">
    <citation type="submission" date="2023-06" db="EMBL/GenBank/DDBJ databases">
        <title>Roseiconus lacunae JC819 isolated from Gulf of Mannar region, Tamil Nadu.</title>
        <authorList>
            <person name="Pk S."/>
            <person name="Ch S."/>
            <person name="Ch V.R."/>
        </authorList>
    </citation>
    <scope>NUCLEOTIDE SEQUENCE [LARGE SCALE GENOMIC DNA]</scope>
    <source>
        <strain evidence="2 3">JC819</strain>
    </source>
</reference>
<sequence length="122" mass="13943">MITPLKGKRLRTERPYPPQSPLKRLGSWLRGDSKKSNDELERELLALLEHVQKCQQREELNDLVGDPDYVMAGTLFASEGADGKTVTPDLVECYSRSRLTIELWFRDGVIMKSIGYVMPNFT</sequence>
<feature type="compositionally biased region" description="Basic residues" evidence="1">
    <location>
        <begin position="1"/>
        <end position="11"/>
    </location>
</feature>